<protein>
    <submittedName>
        <fullName evidence="1">Tubulin binding cofactor A-domain-containing protein</fullName>
    </submittedName>
</protein>
<accession>A0ACB8Q9Y8</accession>
<evidence type="ECO:0000313" key="1">
    <source>
        <dbReference type="EMBL" id="KAI0028584.1"/>
    </source>
</evidence>
<gene>
    <name evidence="1" type="ORF">K488DRAFT_58235</name>
</gene>
<dbReference type="EMBL" id="MU273740">
    <property type="protein sequence ID" value="KAI0028584.1"/>
    <property type="molecule type" value="Genomic_DNA"/>
</dbReference>
<name>A0ACB8Q9Y8_9AGAM</name>
<organism evidence="1 2">
    <name type="scientific">Vararia minispora EC-137</name>
    <dbReference type="NCBI Taxonomy" id="1314806"/>
    <lineage>
        <taxon>Eukaryota</taxon>
        <taxon>Fungi</taxon>
        <taxon>Dikarya</taxon>
        <taxon>Basidiomycota</taxon>
        <taxon>Agaricomycotina</taxon>
        <taxon>Agaricomycetes</taxon>
        <taxon>Russulales</taxon>
        <taxon>Lachnocladiaceae</taxon>
        <taxon>Vararia</taxon>
    </lineage>
</organism>
<dbReference type="Proteomes" id="UP000814128">
    <property type="component" value="Unassembled WGS sequence"/>
</dbReference>
<keyword evidence="2" id="KW-1185">Reference proteome</keyword>
<comment type="caution">
    <text evidence="1">The sequence shown here is derived from an EMBL/GenBank/DDBJ whole genome shotgun (WGS) entry which is preliminary data.</text>
</comment>
<evidence type="ECO:0000313" key="2">
    <source>
        <dbReference type="Proteomes" id="UP000814128"/>
    </source>
</evidence>
<reference evidence="1" key="2">
    <citation type="journal article" date="2022" name="New Phytol.">
        <title>Evolutionary transition to the ectomycorrhizal habit in the genomes of a hyperdiverse lineage of mushroom-forming fungi.</title>
        <authorList>
            <person name="Looney B."/>
            <person name="Miyauchi S."/>
            <person name="Morin E."/>
            <person name="Drula E."/>
            <person name="Courty P.E."/>
            <person name="Kohler A."/>
            <person name="Kuo A."/>
            <person name="LaButti K."/>
            <person name="Pangilinan J."/>
            <person name="Lipzen A."/>
            <person name="Riley R."/>
            <person name="Andreopoulos W."/>
            <person name="He G."/>
            <person name="Johnson J."/>
            <person name="Nolan M."/>
            <person name="Tritt A."/>
            <person name="Barry K.W."/>
            <person name="Grigoriev I.V."/>
            <person name="Nagy L.G."/>
            <person name="Hibbett D."/>
            <person name="Henrissat B."/>
            <person name="Matheny P.B."/>
            <person name="Labbe J."/>
            <person name="Martin F.M."/>
        </authorList>
    </citation>
    <scope>NUCLEOTIDE SEQUENCE</scope>
    <source>
        <strain evidence="1">EC-137</strain>
    </source>
</reference>
<reference evidence="1" key="1">
    <citation type="submission" date="2021-02" db="EMBL/GenBank/DDBJ databases">
        <authorList>
            <consortium name="DOE Joint Genome Institute"/>
            <person name="Ahrendt S."/>
            <person name="Looney B.P."/>
            <person name="Miyauchi S."/>
            <person name="Morin E."/>
            <person name="Drula E."/>
            <person name="Courty P.E."/>
            <person name="Chicoki N."/>
            <person name="Fauchery L."/>
            <person name="Kohler A."/>
            <person name="Kuo A."/>
            <person name="Labutti K."/>
            <person name="Pangilinan J."/>
            <person name="Lipzen A."/>
            <person name="Riley R."/>
            <person name="Andreopoulos W."/>
            <person name="He G."/>
            <person name="Johnson J."/>
            <person name="Barry K.W."/>
            <person name="Grigoriev I.V."/>
            <person name="Nagy L."/>
            <person name="Hibbett D."/>
            <person name="Henrissat B."/>
            <person name="Matheny P.B."/>
            <person name="Labbe J."/>
            <person name="Martin F."/>
        </authorList>
    </citation>
    <scope>NUCLEOTIDE SEQUENCE</scope>
    <source>
        <strain evidence="1">EC-137</strain>
    </source>
</reference>
<sequence>MSADIEAIRRQLKIKTGSVRRLLKENGLYRAEAADNQAKLDKLRADGAEEWDVKNATRLVQESEKMIEDTKGRLGRAVGELRDLVDQVEKQPELAQDEEFLKAKEALEEAAI</sequence>
<proteinExistence type="predicted"/>